<evidence type="ECO:0000313" key="4">
    <source>
        <dbReference type="Proteomes" id="UP000532273"/>
    </source>
</evidence>
<reference evidence="5" key="2">
    <citation type="journal article" date="2019" name="Int. J. Syst. Evol. Microbiol.">
        <title>The Global Catalogue of Microorganisms (GCM) 10K type strain sequencing project: providing services to taxonomists for standard genome sequencing and annotation.</title>
        <authorList>
            <consortium name="The Broad Institute Genomics Platform"/>
            <consortium name="The Broad Institute Genome Sequencing Center for Infectious Disease"/>
            <person name="Wu L."/>
            <person name="Ma J."/>
        </authorList>
    </citation>
    <scope>NUCLEOTIDE SEQUENCE [LARGE SCALE GENOMIC DNA]</scope>
    <source>
        <strain evidence="5">CGMCC 1.15287</strain>
    </source>
</reference>
<accession>A0A7W6K6X5</accession>
<reference evidence="3 4" key="3">
    <citation type="submission" date="2020-08" db="EMBL/GenBank/DDBJ databases">
        <title>Genomic Encyclopedia of Type Strains, Phase IV (KMG-IV): sequencing the most valuable type-strain genomes for metagenomic binning, comparative biology and taxonomic classification.</title>
        <authorList>
            <person name="Goeker M."/>
        </authorList>
    </citation>
    <scope>NUCLEOTIDE SEQUENCE [LARGE SCALE GENOMIC DNA]</scope>
    <source>
        <strain evidence="3 4">DSM 100774</strain>
    </source>
</reference>
<organism evidence="3 4">
    <name type="scientific">Pedobacter zeae</name>
    <dbReference type="NCBI Taxonomy" id="1737356"/>
    <lineage>
        <taxon>Bacteria</taxon>
        <taxon>Pseudomonadati</taxon>
        <taxon>Bacteroidota</taxon>
        <taxon>Sphingobacteriia</taxon>
        <taxon>Sphingobacteriales</taxon>
        <taxon>Sphingobacteriaceae</taxon>
        <taxon>Pedobacter</taxon>
    </lineage>
</organism>
<reference evidence="2" key="4">
    <citation type="submission" date="2024-05" db="EMBL/GenBank/DDBJ databases">
        <authorList>
            <person name="Sun Q."/>
            <person name="Zhou Y."/>
        </authorList>
    </citation>
    <scope>NUCLEOTIDE SEQUENCE</scope>
    <source>
        <strain evidence="2">CGMCC 1.15287</strain>
    </source>
</reference>
<name>A0A7W6K6X5_9SPHI</name>
<evidence type="ECO:0000313" key="2">
    <source>
        <dbReference type="EMBL" id="GGH00633.1"/>
    </source>
</evidence>
<evidence type="ECO:0000313" key="3">
    <source>
        <dbReference type="EMBL" id="MBB4106272.1"/>
    </source>
</evidence>
<gene>
    <name evidence="2" type="ORF">GCM10007422_14020</name>
    <name evidence="3" type="ORF">GGQ60_000232</name>
</gene>
<dbReference type="Pfam" id="PF15567">
    <property type="entry name" value="Imm35"/>
    <property type="match status" value="1"/>
</dbReference>
<sequence length="96" mass="11545">MRKVDLVREELEVYLNKKYKYVDDSLVVLSDDTIDRDQYWVFFYVNKKYLKTNDLSDMIVGNAPIIINKLTGEKYTTGTVYSVEYYMKEYEKKLML</sequence>
<proteinExistence type="predicted"/>
<reference evidence="2" key="1">
    <citation type="journal article" date="2014" name="Int. J. Syst. Evol. Microbiol.">
        <title>Complete genome of a new Firmicutes species belonging to the dominant human colonic microbiota ('Ruminococcus bicirculans') reveals two chromosomes and a selective capacity to utilize plant glucans.</title>
        <authorList>
            <consortium name="NISC Comparative Sequencing Program"/>
            <person name="Wegmann U."/>
            <person name="Louis P."/>
            <person name="Goesmann A."/>
            <person name="Henrissat B."/>
            <person name="Duncan S.H."/>
            <person name="Flint H.J."/>
        </authorList>
    </citation>
    <scope>NUCLEOTIDE SEQUENCE</scope>
    <source>
        <strain evidence="2">CGMCC 1.15287</strain>
    </source>
</reference>
<evidence type="ECO:0000313" key="5">
    <source>
        <dbReference type="Proteomes" id="UP000642938"/>
    </source>
</evidence>
<comment type="caution">
    <text evidence="3">The sequence shown here is derived from an EMBL/GenBank/DDBJ whole genome shotgun (WGS) entry which is preliminary data.</text>
</comment>
<dbReference type="Proteomes" id="UP000642938">
    <property type="component" value="Unassembled WGS sequence"/>
</dbReference>
<protein>
    <recommendedName>
        <fullName evidence="1">Immunity protein 35 domain-containing protein</fullName>
    </recommendedName>
</protein>
<evidence type="ECO:0000259" key="1">
    <source>
        <dbReference type="Pfam" id="PF15567"/>
    </source>
</evidence>
<dbReference type="RefSeq" id="WP_183759556.1">
    <property type="nucleotide sequence ID" value="NZ_BMHZ01000002.1"/>
</dbReference>
<dbReference type="EMBL" id="BMHZ01000002">
    <property type="protein sequence ID" value="GGH00633.1"/>
    <property type="molecule type" value="Genomic_DNA"/>
</dbReference>
<dbReference type="AlphaFoldDB" id="A0A7W6K6X5"/>
<dbReference type="InterPro" id="IPR029082">
    <property type="entry name" value="Imm35"/>
</dbReference>
<dbReference type="Proteomes" id="UP000532273">
    <property type="component" value="Unassembled WGS sequence"/>
</dbReference>
<keyword evidence="5" id="KW-1185">Reference proteome</keyword>
<feature type="domain" description="Immunity protein 35" evidence="1">
    <location>
        <begin position="14"/>
        <end position="75"/>
    </location>
</feature>
<dbReference type="EMBL" id="JACIEF010000001">
    <property type="protein sequence ID" value="MBB4106272.1"/>
    <property type="molecule type" value="Genomic_DNA"/>
</dbReference>